<keyword evidence="2" id="KW-1185">Reference proteome</keyword>
<protein>
    <submittedName>
        <fullName evidence="1">Tetratricopeptide repeat protein</fullName>
    </submittedName>
</protein>
<dbReference type="AlphaFoldDB" id="A0A7G8BDR8"/>
<dbReference type="Pfam" id="PF14559">
    <property type="entry name" value="TPR_19"/>
    <property type="match status" value="1"/>
</dbReference>
<evidence type="ECO:0000313" key="2">
    <source>
        <dbReference type="Proteomes" id="UP000515312"/>
    </source>
</evidence>
<organism evidence="1 2">
    <name type="scientific">Alloacidobacterium dinghuense</name>
    <dbReference type="NCBI Taxonomy" id="2763107"/>
    <lineage>
        <taxon>Bacteria</taxon>
        <taxon>Pseudomonadati</taxon>
        <taxon>Acidobacteriota</taxon>
        <taxon>Terriglobia</taxon>
        <taxon>Terriglobales</taxon>
        <taxon>Acidobacteriaceae</taxon>
        <taxon>Alloacidobacterium</taxon>
    </lineage>
</organism>
<sequence>MDKIAALSEILTQDPTNAFARYGLAMEHASQGNVETSMQEFQRLLADHPDYTAGYFMAAQTLAKAGRADEAKAQLAEGIASARRTGNQHALSEMQAMLDDLELAG</sequence>
<dbReference type="KEGG" id="adin:H7849_16315"/>
<proteinExistence type="predicted"/>
<evidence type="ECO:0000313" key="1">
    <source>
        <dbReference type="EMBL" id="QNI30688.1"/>
    </source>
</evidence>
<dbReference type="Gene3D" id="1.25.40.10">
    <property type="entry name" value="Tetratricopeptide repeat domain"/>
    <property type="match status" value="1"/>
</dbReference>
<accession>A0A7G8BDR8</accession>
<dbReference type="EMBL" id="CP060394">
    <property type="protein sequence ID" value="QNI30688.1"/>
    <property type="molecule type" value="Genomic_DNA"/>
</dbReference>
<dbReference type="RefSeq" id="WP_186740734.1">
    <property type="nucleotide sequence ID" value="NZ_CP060394.1"/>
</dbReference>
<name>A0A7G8BDR8_9BACT</name>
<reference evidence="1 2" key="1">
    <citation type="submission" date="2020-08" db="EMBL/GenBank/DDBJ databases">
        <title>Edaphobacter telluris sp. nov. and Acidobacterium dinghuensis sp. nov., two acidobacteria isolated from forest soil.</title>
        <authorList>
            <person name="Fu J."/>
            <person name="Qiu L."/>
        </authorList>
    </citation>
    <scope>NUCLEOTIDE SEQUENCE [LARGE SCALE GENOMIC DNA]</scope>
    <source>
        <strain evidence="1">4Y35</strain>
    </source>
</reference>
<dbReference type="InterPro" id="IPR011990">
    <property type="entry name" value="TPR-like_helical_dom_sf"/>
</dbReference>
<gene>
    <name evidence="1" type="ORF">H7849_16315</name>
</gene>
<dbReference type="SUPFAM" id="SSF48452">
    <property type="entry name" value="TPR-like"/>
    <property type="match status" value="1"/>
</dbReference>
<dbReference type="Proteomes" id="UP000515312">
    <property type="component" value="Chromosome"/>
</dbReference>